<keyword evidence="2" id="KW-0378">Hydrolase</keyword>
<dbReference type="RefSeq" id="WP_379159092.1">
    <property type="nucleotide sequence ID" value="NZ_JBHSRJ010000009.1"/>
</dbReference>
<keyword evidence="3" id="KW-1185">Reference proteome</keyword>
<comment type="caution">
    <text evidence="2">The sequence shown here is derived from an EMBL/GenBank/DDBJ whole genome shotgun (WGS) entry which is preliminary data.</text>
</comment>
<proteinExistence type="predicted"/>
<feature type="domain" description="DUF676" evidence="1">
    <location>
        <begin position="136"/>
        <end position="253"/>
    </location>
</feature>
<evidence type="ECO:0000313" key="2">
    <source>
        <dbReference type="EMBL" id="MFC6045598.1"/>
    </source>
</evidence>
<dbReference type="InterPro" id="IPR007751">
    <property type="entry name" value="DUF676_lipase-like"/>
</dbReference>
<dbReference type="GO" id="GO:0016787">
    <property type="term" value="F:hydrolase activity"/>
    <property type="evidence" value="ECO:0007669"/>
    <property type="project" value="UniProtKB-KW"/>
</dbReference>
<evidence type="ECO:0000259" key="1">
    <source>
        <dbReference type="Pfam" id="PF05057"/>
    </source>
</evidence>
<evidence type="ECO:0000313" key="3">
    <source>
        <dbReference type="Proteomes" id="UP001596135"/>
    </source>
</evidence>
<dbReference type="Pfam" id="PF05057">
    <property type="entry name" value="DUF676"/>
    <property type="match status" value="1"/>
</dbReference>
<dbReference type="InterPro" id="IPR029058">
    <property type="entry name" value="AB_hydrolase_fold"/>
</dbReference>
<dbReference type="SUPFAM" id="SSF53474">
    <property type="entry name" value="alpha/beta-Hydrolases"/>
    <property type="match status" value="1"/>
</dbReference>
<reference evidence="3" key="1">
    <citation type="journal article" date="2019" name="Int. J. Syst. Evol. Microbiol.">
        <title>The Global Catalogue of Microorganisms (GCM) 10K type strain sequencing project: providing services to taxonomists for standard genome sequencing and annotation.</title>
        <authorList>
            <consortium name="The Broad Institute Genomics Platform"/>
            <consortium name="The Broad Institute Genome Sequencing Center for Infectious Disease"/>
            <person name="Wu L."/>
            <person name="Ma J."/>
        </authorList>
    </citation>
    <scope>NUCLEOTIDE SEQUENCE [LARGE SCALE GENOMIC DNA]</scope>
    <source>
        <strain evidence="3">CCUG 54522</strain>
    </source>
</reference>
<accession>A0ABW1LPE1</accession>
<protein>
    <submittedName>
        <fullName evidence="2">Lipase family alpha/beta hydrolase</fullName>
    </submittedName>
</protein>
<dbReference type="EMBL" id="JBHSRJ010000009">
    <property type="protein sequence ID" value="MFC6045598.1"/>
    <property type="molecule type" value="Genomic_DNA"/>
</dbReference>
<organism evidence="2 3">
    <name type="scientific">Nocardioides hankookensis</name>
    <dbReference type="NCBI Taxonomy" id="443157"/>
    <lineage>
        <taxon>Bacteria</taxon>
        <taxon>Bacillati</taxon>
        <taxon>Actinomycetota</taxon>
        <taxon>Actinomycetes</taxon>
        <taxon>Propionibacteriales</taxon>
        <taxon>Nocardioidaceae</taxon>
        <taxon>Nocardioides</taxon>
    </lineage>
</organism>
<sequence>MSLRASGPGVLDALSLLTEVTDELVVRGVRDTHDAWADRFGGYPGRTITSAVYAGAGLGLRAAATALDRAGAAGLGPRLDAGVRGRFVRSAVNGLIGDRLAVERPRLAITMAVRADGRDVPLTPEGLAAAFPDATERVVVLQHGLCENESYWDFGRERTGTTYAETLAALGWTPVFLRTNTGLPVRENGVALTSLLDRLTDAWPVPVARVALVGHSMGGLIIRAAGAVANDRPAPWTGLVSDVITLGTPHLGAPIARGIGHGARGLARLPETAAFGRVLDRRSVGVHDLVDGLAEDVPPLPHARYRLVAATLTERERHPVGHVVGDLLVRPPSAYGRGRAGRELFPGADVLHLGRTDHFGLLNHPDVHEALRGWLA</sequence>
<dbReference type="Proteomes" id="UP001596135">
    <property type="component" value="Unassembled WGS sequence"/>
</dbReference>
<dbReference type="Gene3D" id="3.40.50.1820">
    <property type="entry name" value="alpha/beta hydrolase"/>
    <property type="match status" value="1"/>
</dbReference>
<gene>
    <name evidence="2" type="ORF">ACFPYL_21105</name>
</gene>
<name>A0ABW1LPE1_9ACTN</name>